<reference evidence="2" key="1">
    <citation type="journal article" date="2023" name="Nat. Plants">
        <title>Single-cell RNA sequencing provides a high-resolution roadmap for understanding the multicellular compartmentation of specialized metabolism.</title>
        <authorList>
            <person name="Sun S."/>
            <person name="Shen X."/>
            <person name="Li Y."/>
            <person name="Li Y."/>
            <person name="Wang S."/>
            <person name="Li R."/>
            <person name="Zhang H."/>
            <person name="Shen G."/>
            <person name="Guo B."/>
            <person name="Wei J."/>
            <person name="Xu J."/>
            <person name="St-Pierre B."/>
            <person name="Chen S."/>
            <person name="Sun C."/>
        </authorList>
    </citation>
    <scope>NUCLEOTIDE SEQUENCE [LARGE SCALE GENOMIC DNA]</scope>
</reference>
<gene>
    <name evidence="1" type="ORF">M9H77_08481</name>
</gene>
<organism evidence="1 2">
    <name type="scientific">Catharanthus roseus</name>
    <name type="common">Madagascar periwinkle</name>
    <name type="synonym">Vinca rosea</name>
    <dbReference type="NCBI Taxonomy" id="4058"/>
    <lineage>
        <taxon>Eukaryota</taxon>
        <taxon>Viridiplantae</taxon>
        <taxon>Streptophyta</taxon>
        <taxon>Embryophyta</taxon>
        <taxon>Tracheophyta</taxon>
        <taxon>Spermatophyta</taxon>
        <taxon>Magnoliopsida</taxon>
        <taxon>eudicotyledons</taxon>
        <taxon>Gunneridae</taxon>
        <taxon>Pentapetalae</taxon>
        <taxon>asterids</taxon>
        <taxon>lamiids</taxon>
        <taxon>Gentianales</taxon>
        <taxon>Apocynaceae</taxon>
        <taxon>Rauvolfioideae</taxon>
        <taxon>Vinceae</taxon>
        <taxon>Catharanthinae</taxon>
        <taxon>Catharanthus</taxon>
    </lineage>
</organism>
<protein>
    <submittedName>
        <fullName evidence="1">Uncharacterized protein</fullName>
    </submittedName>
</protein>
<accession>A0ACC0BYA7</accession>
<dbReference type="EMBL" id="CM044702">
    <property type="protein sequence ID" value="KAI5677531.1"/>
    <property type="molecule type" value="Genomic_DNA"/>
</dbReference>
<name>A0ACC0BYA7_CATRO</name>
<evidence type="ECO:0000313" key="2">
    <source>
        <dbReference type="Proteomes" id="UP001060085"/>
    </source>
</evidence>
<evidence type="ECO:0000313" key="1">
    <source>
        <dbReference type="EMBL" id="KAI5677531.1"/>
    </source>
</evidence>
<proteinExistence type="predicted"/>
<keyword evidence="2" id="KW-1185">Reference proteome</keyword>
<sequence>MGTGILRPYPRPWKVGSRSINFISYGSESMFHYKSLSLWAVIKSKPQILEVLLEDVSFQGDVDIDETSRIDLESVEIRGRNGMKMKMKMKKMSNMVRGSKKKRAHPDSYDPPPTASTPPLASIHSTTLTPFPQLPYSSPSPIPTPSSSAFAVGTLLMPAPSSSAAPPAQGFADACSLVTSHSKSFNKQSACAKIILETTKLHFVEAHPYFGKVSMDLRYEGPIRTAWEKRASTCYKDLMYDVRVDGFQPNWKMTAQYS</sequence>
<dbReference type="Proteomes" id="UP001060085">
    <property type="component" value="Linkage Group LG02"/>
</dbReference>
<comment type="caution">
    <text evidence="1">The sequence shown here is derived from an EMBL/GenBank/DDBJ whole genome shotgun (WGS) entry which is preliminary data.</text>
</comment>